<dbReference type="EC" id="3.6.3.-" evidence="5"/>
<dbReference type="GO" id="GO:0005886">
    <property type="term" value="C:plasma membrane"/>
    <property type="evidence" value="ECO:0007669"/>
    <property type="project" value="TreeGrafter"/>
</dbReference>
<feature type="domain" description="ABC transporter" evidence="4">
    <location>
        <begin position="12"/>
        <end position="249"/>
    </location>
</feature>
<dbReference type="Gene3D" id="3.40.50.300">
    <property type="entry name" value="P-loop containing nucleotide triphosphate hydrolases"/>
    <property type="match status" value="1"/>
</dbReference>
<dbReference type="SMART" id="SM00382">
    <property type="entry name" value="AAA"/>
    <property type="match status" value="1"/>
</dbReference>
<dbReference type="PANTHER" id="PTHR45772:SF9">
    <property type="entry name" value="CONSERVED COMPONENT OF ABC TRANSPORTER FOR NATURAL AMINO ACIDS"/>
    <property type="match status" value="1"/>
</dbReference>
<gene>
    <name evidence="5" type="primary">drrA_2</name>
    <name evidence="5" type="ORF">HDIA_4306</name>
</gene>
<dbReference type="AlphaFoldDB" id="A0A2C9DC15"/>
<keyword evidence="1" id="KW-0813">Transport</keyword>
<dbReference type="OrthoDB" id="9806149at2"/>
<dbReference type="GO" id="GO:0005524">
    <property type="term" value="F:ATP binding"/>
    <property type="evidence" value="ECO:0007669"/>
    <property type="project" value="UniProtKB-KW"/>
</dbReference>
<keyword evidence="3 5" id="KW-0067">ATP-binding</keyword>
<dbReference type="InterPro" id="IPR032823">
    <property type="entry name" value="BCA_ABC_TP_C"/>
</dbReference>
<organism evidence="5 6">
    <name type="scientific">Hartmannibacter diazotrophicus</name>
    <dbReference type="NCBI Taxonomy" id="1482074"/>
    <lineage>
        <taxon>Bacteria</taxon>
        <taxon>Pseudomonadati</taxon>
        <taxon>Pseudomonadota</taxon>
        <taxon>Alphaproteobacteria</taxon>
        <taxon>Hyphomicrobiales</taxon>
        <taxon>Pleomorphomonadaceae</taxon>
        <taxon>Hartmannibacter</taxon>
    </lineage>
</organism>
<dbReference type="InterPro" id="IPR003439">
    <property type="entry name" value="ABC_transporter-like_ATP-bd"/>
</dbReference>
<protein>
    <submittedName>
        <fullName evidence="5">Daunorubicin/doxorubicin resistance ATP-binding protein DrrA</fullName>
        <ecNumber evidence="5">3.6.3.-</ecNumber>
    </submittedName>
</protein>
<dbReference type="SUPFAM" id="SSF52540">
    <property type="entry name" value="P-loop containing nucleoside triphosphate hydrolases"/>
    <property type="match status" value="1"/>
</dbReference>
<evidence type="ECO:0000313" key="6">
    <source>
        <dbReference type="Proteomes" id="UP000223606"/>
    </source>
</evidence>
<keyword evidence="5" id="KW-0378">Hydrolase</keyword>
<sequence length="261" mass="27355">MAGVTEERAPLLETRLLDRHYGGVAAVDGVDFKLEAGEIRAIIGPNGAGKSTFVGLVSGRVLPDSGTILFDGEDITRLPAYKRVRRGIAYTFQITNIYPGLTAAENVAIAVQGRIEGQRGHATPAAIRSGVADALAAVGLGERAGEMAGVLAYGHQRLLEVAMGLALKPRLLVLDEPTQGLSDAEAGEFCDLIEEVAKGTTVLLIEHNMDVVMRLARRITVMDGGRVLAEGAPEDIRANRAVQEAYLGTSGDAAPTGGEGT</sequence>
<dbReference type="Pfam" id="PF00005">
    <property type="entry name" value="ABC_tran"/>
    <property type="match status" value="1"/>
</dbReference>
<dbReference type="InterPro" id="IPR051120">
    <property type="entry name" value="ABC_AA/LPS_Transport"/>
</dbReference>
<dbReference type="Pfam" id="PF12399">
    <property type="entry name" value="BCA_ABC_TP_C"/>
    <property type="match status" value="1"/>
</dbReference>
<dbReference type="EMBL" id="LT960614">
    <property type="protein sequence ID" value="SON57847.1"/>
    <property type="molecule type" value="Genomic_DNA"/>
</dbReference>
<dbReference type="InterPro" id="IPR003593">
    <property type="entry name" value="AAA+_ATPase"/>
</dbReference>
<dbReference type="PANTHER" id="PTHR45772">
    <property type="entry name" value="CONSERVED COMPONENT OF ABC TRANSPORTER FOR NATURAL AMINO ACIDS-RELATED"/>
    <property type="match status" value="1"/>
</dbReference>
<evidence type="ECO:0000256" key="3">
    <source>
        <dbReference type="ARBA" id="ARBA00022840"/>
    </source>
</evidence>
<dbReference type="Proteomes" id="UP000223606">
    <property type="component" value="Chromosome 1"/>
</dbReference>
<keyword evidence="6" id="KW-1185">Reference proteome</keyword>
<dbReference type="InterPro" id="IPR027417">
    <property type="entry name" value="P-loop_NTPase"/>
</dbReference>
<dbReference type="KEGG" id="hdi:HDIA_4306"/>
<evidence type="ECO:0000259" key="4">
    <source>
        <dbReference type="PROSITE" id="PS50893"/>
    </source>
</evidence>
<name>A0A2C9DC15_9HYPH</name>
<proteinExistence type="predicted"/>
<dbReference type="RefSeq" id="WP_099558047.1">
    <property type="nucleotide sequence ID" value="NZ_LT960614.1"/>
</dbReference>
<dbReference type="GO" id="GO:0016887">
    <property type="term" value="F:ATP hydrolysis activity"/>
    <property type="evidence" value="ECO:0007669"/>
    <property type="project" value="InterPro"/>
</dbReference>
<accession>A0A2C9DC15</accession>
<evidence type="ECO:0000313" key="5">
    <source>
        <dbReference type="EMBL" id="SON57847.1"/>
    </source>
</evidence>
<evidence type="ECO:0000256" key="2">
    <source>
        <dbReference type="ARBA" id="ARBA00022741"/>
    </source>
</evidence>
<evidence type="ECO:0000256" key="1">
    <source>
        <dbReference type="ARBA" id="ARBA00022448"/>
    </source>
</evidence>
<keyword evidence="2" id="KW-0547">Nucleotide-binding</keyword>
<dbReference type="CDD" id="cd03219">
    <property type="entry name" value="ABC_Mj1267_LivG_branched"/>
    <property type="match status" value="1"/>
</dbReference>
<reference evidence="6" key="1">
    <citation type="submission" date="2017-09" db="EMBL/GenBank/DDBJ databases">
        <title>Genome sequence of Nannocystis excedens DSM 71.</title>
        <authorList>
            <person name="Blom J."/>
        </authorList>
    </citation>
    <scope>NUCLEOTIDE SEQUENCE [LARGE SCALE GENOMIC DNA]</scope>
    <source>
        <strain evidence="6">type strain: E19</strain>
    </source>
</reference>
<dbReference type="PROSITE" id="PS50893">
    <property type="entry name" value="ABC_TRANSPORTER_2"/>
    <property type="match status" value="1"/>
</dbReference>